<feature type="transmembrane region" description="Helical" evidence="1">
    <location>
        <begin position="76"/>
        <end position="96"/>
    </location>
</feature>
<comment type="caution">
    <text evidence="2">The sequence shown here is derived from an EMBL/GenBank/DDBJ whole genome shotgun (WGS) entry which is preliminary data.</text>
</comment>
<organism evidence="2 3">
    <name type="scientific">Candidatus Doudnabacteria bacterium RIFCSPHIGHO2_01_FULL_50_11</name>
    <dbReference type="NCBI Taxonomy" id="1817828"/>
    <lineage>
        <taxon>Bacteria</taxon>
        <taxon>Candidatus Doudnaibacteriota</taxon>
    </lineage>
</organism>
<proteinExistence type="predicted"/>
<evidence type="ECO:0000256" key="1">
    <source>
        <dbReference type="SAM" id="Phobius"/>
    </source>
</evidence>
<evidence type="ECO:0000313" key="2">
    <source>
        <dbReference type="EMBL" id="OGE91162.1"/>
    </source>
</evidence>
<evidence type="ECO:0000313" key="3">
    <source>
        <dbReference type="Proteomes" id="UP000178377"/>
    </source>
</evidence>
<accession>A0A1F5PNC5</accession>
<keyword evidence="1" id="KW-1133">Transmembrane helix</keyword>
<keyword evidence="1" id="KW-0472">Membrane</keyword>
<dbReference type="Proteomes" id="UP000178377">
    <property type="component" value="Unassembled WGS sequence"/>
</dbReference>
<sequence length="249" mass="27828">MKQKMQQLGALLRSLGPLASKTLIIAIVGILVALPVQIDFQTASVAPSNAQGLLFIPNLPDFSITPSFGGKITKKNLRFCFFWIPFWPFVAVIPFYRIKVGQPKPADMYYLFGISKQYREYRMVEHSWALGKYFQGMDDLWRRFCTINGRFLPNVDGVIWPIGTSCRTAYTTSSGRYVPGEGVSCRKRAASVFGAFEAAQLEQFQSVIDPATLPAACSATDDASRAQCETYIEQLEPTLEQIAPPEEDF</sequence>
<dbReference type="STRING" id="1817828.A2722_04020"/>
<keyword evidence="1" id="KW-0812">Transmembrane</keyword>
<reference evidence="2 3" key="1">
    <citation type="journal article" date="2016" name="Nat. Commun.">
        <title>Thousands of microbial genomes shed light on interconnected biogeochemical processes in an aquifer system.</title>
        <authorList>
            <person name="Anantharaman K."/>
            <person name="Brown C.T."/>
            <person name="Hug L.A."/>
            <person name="Sharon I."/>
            <person name="Castelle C.J."/>
            <person name="Probst A.J."/>
            <person name="Thomas B.C."/>
            <person name="Singh A."/>
            <person name="Wilkins M.J."/>
            <person name="Karaoz U."/>
            <person name="Brodie E.L."/>
            <person name="Williams K.H."/>
            <person name="Hubbard S.S."/>
            <person name="Banfield J.F."/>
        </authorList>
    </citation>
    <scope>NUCLEOTIDE SEQUENCE [LARGE SCALE GENOMIC DNA]</scope>
</reference>
<dbReference type="AlphaFoldDB" id="A0A1F5PNC5"/>
<protein>
    <submittedName>
        <fullName evidence="2">Uncharacterized protein</fullName>
    </submittedName>
</protein>
<gene>
    <name evidence="2" type="ORF">A2722_04020</name>
</gene>
<name>A0A1F5PNC5_9BACT</name>
<dbReference type="EMBL" id="MFEO01000004">
    <property type="protein sequence ID" value="OGE91162.1"/>
    <property type="molecule type" value="Genomic_DNA"/>
</dbReference>